<gene>
    <name evidence="6" type="ORF">KR51_00014570</name>
</gene>
<dbReference type="PATRIC" id="fig|582515.4.peg.1644"/>
<name>U5DM06_9CHRO</name>
<dbReference type="PIRSF" id="PIRSF004846">
    <property type="entry name" value="ModA"/>
    <property type="match status" value="1"/>
</dbReference>
<dbReference type="PANTHER" id="PTHR30632:SF0">
    <property type="entry name" value="SULFATE-BINDING PROTEIN"/>
    <property type="match status" value="1"/>
</dbReference>
<keyword evidence="3 5" id="KW-0479">Metal-binding</keyword>
<evidence type="ECO:0000313" key="6">
    <source>
        <dbReference type="EMBL" id="ERN41922.1"/>
    </source>
</evidence>
<dbReference type="STRING" id="582515.KR51_00014570"/>
<dbReference type="PANTHER" id="PTHR30632">
    <property type="entry name" value="MOLYBDATE-BINDING PERIPLASMIC PROTEIN"/>
    <property type="match status" value="1"/>
</dbReference>
<sequence length="274" mass="28652">MSAMKRHSVLTGLLTGTIACLTAFGYCASRSAVDGSAATPAVTITVSAAASLQDVLEALTPQFIATHPEIAAHYNFGSSGSLQRQIEQGAPVDVFFSASAEQMEALDDQGLILSTTRRDVVGNHLVAIAPLDSTLEASDLTQLKTAAIDHIAVGEFRSVPAGRYAEQVFATLNLLEPLQSKFAFGNNVRGVLSAVESGNADLGVVYATDAALSDRVKIVATAPAESHQPIRYPVAAIASSVQPEAARAFIAFLQTNVARETFTAFGFAPVPSDD</sequence>
<dbReference type="InParanoid" id="U5DM06"/>
<dbReference type="InterPro" id="IPR050682">
    <property type="entry name" value="ModA/WtpA"/>
</dbReference>
<dbReference type="GO" id="GO:0046872">
    <property type="term" value="F:metal ion binding"/>
    <property type="evidence" value="ECO:0007669"/>
    <property type="project" value="UniProtKB-KW"/>
</dbReference>
<dbReference type="eggNOG" id="COG0725">
    <property type="taxonomic scope" value="Bacteria"/>
</dbReference>
<keyword evidence="7" id="KW-1185">Reference proteome</keyword>
<dbReference type="Pfam" id="PF13531">
    <property type="entry name" value="SBP_bac_11"/>
    <property type="match status" value="1"/>
</dbReference>
<dbReference type="AlphaFoldDB" id="U5DM06"/>
<comment type="similarity">
    <text evidence="1">Belongs to the bacterial solute-binding protein ModA family.</text>
</comment>
<feature type="binding site" evidence="5">
    <location>
        <position position="51"/>
    </location>
    <ligand>
        <name>molybdate</name>
        <dbReference type="ChEBI" id="CHEBI:36264"/>
    </ligand>
</feature>
<dbReference type="PROSITE" id="PS51257">
    <property type="entry name" value="PROKAR_LIPOPROTEIN"/>
    <property type="match status" value="1"/>
</dbReference>
<comment type="caution">
    <text evidence="6">The sequence shown here is derived from an EMBL/GenBank/DDBJ whole genome shotgun (WGS) entry which is preliminary data.</text>
</comment>
<feature type="binding site" evidence="5">
    <location>
        <position position="188"/>
    </location>
    <ligand>
        <name>molybdate</name>
        <dbReference type="ChEBI" id="CHEBI:36264"/>
    </ligand>
</feature>
<feature type="binding site" evidence="5">
    <location>
        <position position="161"/>
    </location>
    <ligand>
        <name>molybdate</name>
        <dbReference type="ChEBI" id="CHEBI:36264"/>
    </ligand>
</feature>
<dbReference type="GO" id="GO:0030973">
    <property type="term" value="F:molybdate ion binding"/>
    <property type="evidence" value="ECO:0007669"/>
    <property type="project" value="UniProtKB-ARBA"/>
</dbReference>
<dbReference type="GO" id="GO:1901359">
    <property type="term" value="F:tungstate binding"/>
    <property type="evidence" value="ECO:0007669"/>
    <property type="project" value="UniProtKB-ARBA"/>
</dbReference>
<dbReference type="EMBL" id="ASSJ01000036">
    <property type="protein sequence ID" value="ERN41922.1"/>
    <property type="molecule type" value="Genomic_DNA"/>
</dbReference>
<evidence type="ECO:0000256" key="2">
    <source>
        <dbReference type="ARBA" id="ARBA00022505"/>
    </source>
</evidence>
<dbReference type="GO" id="GO:0015689">
    <property type="term" value="P:molybdate ion transport"/>
    <property type="evidence" value="ECO:0007669"/>
    <property type="project" value="InterPro"/>
</dbReference>
<evidence type="ECO:0000256" key="3">
    <source>
        <dbReference type="ARBA" id="ARBA00022723"/>
    </source>
</evidence>
<organism evidence="6 7">
    <name type="scientific">Rubidibacter lacunae KORDI 51-2</name>
    <dbReference type="NCBI Taxonomy" id="582515"/>
    <lineage>
        <taxon>Bacteria</taxon>
        <taxon>Bacillati</taxon>
        <taxon>Cyanobacteriota</taxon>
        <taxon>Cyanophyceae</taxon>
        <taxon>Oscillatoriophycideae</taxon>
        <taxon>Chroococcales</taxon>
        <taxon>Aphanothecaceae</taxon>
        <taxon>Rubidibacter</taxon>
    </lineage>
</organism>
<dbReference type="SUPFAM" id="SSF53850">
    <property type="entry name" value="Periplasmic binding protein-like II"/>
    <property type="match status" value="1"/>
</dbReference>
<proteinExistence type="inferred from homology"/>
<reference evidence="6 7" key="1">
    <citation type="submission" date="2013-05" db="EMBL/GenBank/DDBJ databases">
        <title>Draft genome sequence of Rubidibacter lacunae KORDI 51-2.</title>
        <authorList>
            <person name="Choi D.H."/>
            <person name="Noh J.H."/>
            <person name="Kwon K.-K."/>
            <person name="Lee J.-H."/>
            <person name="Ryu J.-Y."/>
        </authorList>
    </citation>
    <scope>NUCLEOTIDE SEQUENCE [LARGE SCALE GENOMIC DNA]</scope>
    <source>
        <strain evidence="6 7">KORDI 51-2</strain>
    </source>
</reference>
<feature type="binding site" evidence="5">
    <location>
        <position position="206"/>
    </location>
    <ligand>
        <name>molybdate</name>
        <dbReference type="ChEBI" id="CHEBI:36264"/>
    </ligand>
</feature>
<dbReference type="FunFam" id="3.40.190.10:FF:000035">
    <property type="entry name" value="Molybdate ABC transporter substrate-binding protein"/>
    <property type="match status" value="1"/>
</dbReference>
<evidence type="ECO:0000256" key="1">
    <source>
        <dbReference type="ARBA" id="ARBA00009175"/>
    </source>
</evidence>
<keyword evidence="2 5" id="KW-0500">Molybdenum</keyword>
<keyword evidence="4" id="KW-0732">Signal</keyword>
<dbReference type="InterPro" id="IPR005950">
    <property type="entry name" value="ModA"/>
</dbReference>
<dbReference type="FunCoup" id="U5DM06">
    <property type="interactions" value="200"/>
</dbReference>
<dbReference type="Proteomes" id="UP000016960">
    <property type="component" value="Unassembled WGS sequence"/>
</dbReference>
<evidence type="ECO:0000256" key="4">
    <source>
        <dbReference type="ARBA" id="ARBA00022729"/>
    </source>
</evidence>
<dbReference type="NCBIfam" id="TIGR01256">
    <property type="entry name" value="modA"/>
    <property type="match status" value="1"/>
</dbReference>
<evidence type="ECO:0000313" key="7">
    <source>
        <dbReference type="Proteomes" id="UP000016960"/>
    </source>
</evidence>
<feature type="binding site" evidence="5">
    <location>
        <position position="79"/>
    </location>
    <ligand>
        <name>molybdate</name>
        <dbReference type="ChEBI" id="CHEBI:36264"/>
    </ligand>
</feature>
<accession>U5DM06</accession>
<evidence type="ECO:0000256" key="5">
    <source>
        <dbReference type="PIRSR" id="PIRSR004846-1"/>
    </source>
</evidence>
<dbReference type="Gene3D" id="3.40.190.10">
    <property type="entry name" value="Periplasmic binding protein-like II"/>
    <property type="match status" value="2"/>
</dbReference>
<protein>
    <submittedName>
        <fullName evidence="6">Molybdenum ABC transporter, periplasmic molybdate-binding protein</fullName>
    </submittedName>
</protein>